<dbReference type="EMBL" id="JACOOO010000025">
    <property type="protein sequence ID" value="MBC5629632.1"/>
    <property type="molecule type" value="Genomic_DNA"/>
</dbReference>
<evidence type="ECO:0000313" key="7">
    <source>
        <dbReference type="Proteomes" id="UP000596929"/>
    </source>
</evidence>
<dbReference type="InterPro" id="IPR018189">
    <property type="entry name" value="Phosphoglucose_isomerase_CS"/>
</dbReference>
<dbReference type="PROSITE" id="PS51463">
    <property type="entry name" value="P_GLUCOSE_ISOMERASE_3"/>
    <property type="match status" value="1"/>
</dbReference>
<evidence type="ECO:0000256" key="5">
    <source>
        <dbReference type="RuleBase" id="RU000612"/>
    </source>
</evidence>
<dbReference type="InterPro" id="IPR001672">
    <property type="entry name" value="G6P_Isomerase"/>
</dbReference>
<dbReference type="RefSeq" id="WP_081921782.1">
    <property type="nucleotide sequence ID" value="NZ_JACOOO010000025.1"/>
</dbReference>
<reference evidence="6 7" key="1">
    <citation type="submission" date="2020-08" db="EMBL/GenBank/DDBJ databases">
        <title>Genome public.</title>
        <authorList>
            <person name="Liu C."/>
            <person name="Sun Q."/>
        </authorList>
    </citation>
    <scope>NUCLEOTIDE SEQUENCE [LARGE SCALE GENOMIC DNA]</scope>
    <source>
        <strain evidence="6 7">NSJ-6</strain>
    </source>
</reference>
<dbReference type="PROSITE" id="PS00174">
    <property type="entry name" value="P_GLUCOSE_ISOMERASE_2"/>
    <property type="match status" value="1"/>
</dbReference>
<keyword evidence="7" id="KW-1185">Reference proteome</keyword>
<evidence type="ECO:0000256" key="3">
    <source>
        <dbReference type="ARBA" id="ARBA00023152"/>
    </source>
</evidence>
<dbReference type="CDD" id="cd05016">
    <property type="entry name" value="SIS_PGI_2"/>
    <property type="match status" value="1"/>
</dbReference>
<name>A0ABR7DE47_9CLOT</name>
<evidence type="ECO:0000256" key="2">
    <source>
        <dbReference type="ARBA" id="ARBA00022432"/>
    </source>
</evidence>
<evidence type="ECO:0000256" key="1">
    <source>
        <dbReference type="ARBA" id="ARBA00011952"/>
    </source>
</evidence>
<dbReference type="PRINTS" id="PR00662">
    <property type="entry name" value="G6PISOMERASE"/>
</dbReference>
<comment type="pathway">
    <text evidence="5">Carbohydrate degradation; glycolysis; D-glyceraldehyde 3-phosphate and glycerone phosphate from D-glucose: step 2/4.</text>
</comment>
<evidence type="ECO:0000256" key="4">
    <source>
        <dbReference type="ARBA" id="ARBA00023235"/>
    </source>
</evidence>
<dbReference type="Pfam" id="PF00342">
    <property type="entry name" value="PGI"/>
    <property type="match status" value="1"/>
</dbReference>
<dbReference type="InterPro" id="IPR035482">
    <property type="entry name" value="SIS_PGI_2"/>
</dbReference>
<dbReference type="SUPFAM" id="SSF53697">
    <property type="entry name" value="SIS domain"/>
    <property type="match status" value="1"/>
</dbReference>
<dbReference type="PANTHER" id="PTHR11469:SF1">
    <property type="entry name" value="GLUCOSE-6-PHOSPHATE ISOMERASE"/>
    <property type="match status" value="1"/>
</dbReference>
<keyword evidence="2 5" id="KW-0312">Gluconeogenesis</keyword>
<dbReference type="Gene3D" id="3.40.50.10490">
    <property type="entry name" value="Glucose-6-phosphate isomerase like protein, domain 1"/>
    <property type="match status" value="2"/>
</dbReference>
<dbReference type="PANTHER" id="PTHR11469">
    <property type="entry name" value="GLUCOSE-6-PHOSPHATE ISOMERASE"/>
    <property type="match status" value="1"/>
</dbReference>
<dbReference type="Proteomes" id="UP000596929">
    <property type="component" value="Unassembled WGS sequence"/>
</dbReference>
<comment type="similarity">
    <text evidence="5">Belongs to the GPI family.</text>
</comment>
<dbReference type="InterPro" id="IPR046348">
    <property type="entry name" value="SIS_dom_sf"/>
</dbReference>
<comment type="caution">
    <text evidence="6">The sequence shown here is derived from an EMBL/GenBank/DDBJ whole genome shotgun (WGS) entry which is preliminary data.</text>
</comment>
<protein>
    <recommendedName>
        <fullName evidence="1 5">Glucose-6-phosphate isomerase</fullName>
        <ecNumber evidence="1 5">5.3.1.9</ecNumber>
    </recommendedName>
</protein>
<gene>
    <name evidence="6" type="ORF">H8S20_12100</name>
</gene>
<accession>A0ABR7DE47</accession>
<keyword evidence="3 5" id="KW-0324">Glycolysis</keyword>
<keyword evidence="4 5" id="KW-0413">Isomerase</keyword>
<organism evidence="6 7">
    <name type="scientific">Clostridium hominis</name>
    <dbReference type="NCBI Taxonomy" id="2763036"/>
    <lineage>
        <taxon>Bacteria</taxon>
        <taxon>Bacillati</taxon>
        <taxon>Bacillota</taxon>
        <taxon>Clostridia</taxon>
        <taxon>Eubacteriales</taxon>
        <taxon>Clostridiaceae</taxon>
        <taxon>Clostridium</taxon>
    </lineage>
</organism>
<sequence length="426" mass="48431">MRDNINISLDTSYIKEIISSESFEKYLNESKGILEPIICSYKDDKEKVLGWMDIDKLQEEELIKKIEAKAKEIRENADVFIVVGVGGSNGGSRAAIEALYKGEDPKIIYMGNNLSPNYINHMLKKIKGKSIYINVIAKNFETLEPGLGFRILRSYMESVYSKEEMSKRIITTGTIGERLYKLSIEEGYTFLPFPVEVGGRYSVLSSVGLMPIAVSGISIREMLSGAKALKEHFESISYDKNEAFIYATLRNYLSERDVDIEILSYFEHGLRYFGKWWVQLFGESEGKDNKGLFPSSCNYSEDLHAMGQYIQSGKRNLMETFIDVIENNVDIDVPKSNIEDKFDYLNSFTVDGINRCAYEGTIEAHKDGGVSIVNINISKLNAYSLGQLFYWFEISCYASGKLLGVNPFDQMGVENYKKRMFERLGK</sequence>
<dbReference type="GO" id="GO:0016853">
    <property type="term" value="F:isomerase activity"/>
    <property type="evidence" value="ECO:0007669"/>
    <property type="project" value="UniProtKB-KW"/>
</dbReference>
<proteinExistence type="inferred from homology"/>
<evidence type="ECO:0000313" key="6">
    <source>
        <dbReference type="EMBL" id="MBC5629632.1"/>
    </source>
</evidence>
<comment type="catalytic activity">
    <reaction evidence="5">
        <text>alpha-D-glucose 6-phosphate = beta-D-fructose 6-phosphate</text>
        <dbReference type="Rhea" id="RHEA:11816"/>
        <dbReference type="ChEBI" id="CHEBI:57634"/>
        <dbReference type="ChEBI" id="CHEBI:58225"/>
        <dbReference type="EC" id="5.3.1.9"/>
    </reaction>
</comment>
<dbReference type="EC" id="5.3.1.9" evidence="1 5"/>